<evidence type="ECO:0000256" key="1">
    <source>
        <dbReference type="SAM" id="Phobius"/>
    </source>
</evidence>
<keyword evidence="1" id="KW-0472">Membrane</keyword>
<protein>
    <submittedName>
        <fullName evidence="2">Uncharacterized protein</fullName>
    </submittedName>
</protein>
<keyword evidence="3" id="KW-1185">Reference proteome</keyword>
<dbReference type="EnsemblMetazoa" id="tetur05g09210.1">
    <property type="protein sequence ID" value="tetur05g09210.1"/>
    <property type="gene ID" value="tetur05g09210"/>
</dbReference>
<dbReference type="AlphaFoldDB" id="T1K6A7"/>
<name>T1K6A7_TETUR</name>
<reference evidence="3" key="1">
    <citation type="submission" date="2011-08" db="EMBL/GenBank/DDBJ databases">
        <authorList>
            <person name="Rombauts S."/>
        </authorList>
    </citation>
    <scope>NUCLEOTIDE SEQUENCE</scope>
    <source>
        <strain evidence="3">London</strain>
    </source>
</reference>
<proteinExistence type="predicted"/>
<evidence type="ECO:0000313" key="2">
    <source>
        <dbReference type="EnsemblMetazoa" id="tetur05g09210.1"/>
    </source>
</evidence>
<organism evidence="2 3">
    <name type="scientific">Tetranychus urticae</name>
    <name type="common">Two-spotted spider mite</name>
    <dbReference type="NCBI Taxonomy" id="32264"/>
    <lineage>
        <taxon>Eukaryota</taxon>
        <taxon>Metazoa</taxon>
        <taxon>Ecdysozoa</taxon>
        <taxon>Arthropoda</taxon>
        <taxon>Chelicerata</taxon>
        <taxon>Arachnida</taxon>
        <taxon>Acari</taxon>
        <taxon>Acariformes</taxon>
        <taxon>Trombidiformes</taxon>
        <taxon>Prostigmata</taxon>
        <taxon>Eleutherengona</taxon>
        <taxon>Raphignathae</taxon>
        <taxon>Tetranychoidea</taxon>
        <taxon>Tetranychidae</taxon>
        <taxon>Tetranychus</taxon>
    </lineage>
</organism>
<reference evidence="2" key="2">
    <citation type="submission" date="2015-06" db="UniProtKB">
        <authorList>
            <consortium name="EnsemblMetazoa"/>
        </authorList>
    </citation>
    <scope>IDENTIFICATION</scope>
</reference>
<sequence>MTLRVGLVDRFPIIYLNNVTGTVDGIYGSIIRNRIGIITKGLNVTFYVGGHSNRGCQDGVCKEIAAFIQSGKADLCSESSQMFLFDDIYKNISLSPPVLELDCTYLSYGTKKPARNFNDILTSLQVFSPSTILFLVALLIILFACKNLPLWLYYIKRRNSGLAEIINIQFGCDKSKSTEKPDVELPKTWYSASFQTNLVSLIQTEPVSSLDDLLDRKLQAHVAATSNCYRGLFHGKNSVIDPRVNNSMIVSRTVELRKLSNTSFAGHPMVVFLGNKHEIARIRKSFSENPTIYNPKEVRIKTTTILDVYMYRDDLPKEKENLLLSRFHAIMAGELFHDKNTSLYQAEEAQEYHSKVSTVGFQSLKMENYRYVFTLYTLFIVSLSICFAANKLIQSVADRKRVSRSILSHSTTSTKSTNCSWREEISFFTEQ</sequence>
<dbReference type="EMBL" id="CAEY01001593">
    <property type="status" value="NOT_ANNOTATED_CDS"/>
    <property type="molecule type" value="Genomic_DNA"/>
</dbReference>
<accession>T1K6A7</accession>
<keyword evidence="1" id="KW-1133">Transmembrane helix</keyword>
<keyword evidence="1" id="KW-0812">Transmembrane</keyword>
<feature type="transmembrane region" description="Helical" evidence="1">
    <location>
        <begin position="371"/>
        <end position="393"/>
    </location>
</feature>
<dbReference type="HOGENOM" id="CLU_636684_0_0_1"/>
<evidence type="ECO:0000313" key="3">
    <source>
        <dbReference type="Proteomes" id="UP000015104"/>
    </source>
</evidence>
<dbReference type="Proteomes" id="UP000015104">
    <property type="component" value="Unassembled WGS sequence"/>
</dbReference>